<proteinExistence type="predicted"/>
<dbReference type="AlphaFoldDB" id="A0A183AAV0"/>
<reference evidence="4" key="1">
    <citation type="submission" date="2016-06" db="UniProtKB">
        <authorList>
            <consortium name="WormBaseParasite"/>
        </authorList>
    </citation>
    <scope>IDENTIFICATION</scope>
</reference>
<name>A0A183AAV0_9TREM</name>
<organism evidence="4">
    <name type="scientific">Echinostoma caproni</name>
    <dbReference type="NCBI Taxonomy" id="27848"/>
    <lineage>
        <taxon>Eukaryota</taxon>
        <taxon>Metazoa</taxon>
        <taxon>Spiralia</taxon>
        <taxon>Lophotrochozoa</taxon>
        <taxon>Platyhelminthes</taxon>
        <taxon>Trematoda</taxon>
        <taxon>Digenea</taxon>
        <taxon>Plagiorchiida</taxon>
        <taxon>Echinostomata</taxon>
        <taxon>Echinostomatoidea</taxon>
        <taxon>Echinostomatidae</taxon>
        <taxon>Echinostoma</taxon>
    </lineage>
</organism>
<dbReference type="EMBL" id="UZAN01040979">
    <property type="protein sequence ID" value="VDP71566.1"/>
    <property type="molecule type" value="Genomic_DNA"/>
</dbReference>
<protein>
    <submittedName>
        <fullName evidence="2 4">Uncharacterized protein</fullName>
    </submittedName>
</protein>
<reference evidence="2 3" key="2">
    <citation type="submission" date="2018-11" db="EMBL/GenBank/DDBJ databases">
        <authorList>
            <consortium name="Pathogen Informatics"/>
        </authorList>
    </citation>
    <scope>NUCLEOTIDE SEQUENCE [LARGE SCALE GENOMIC DNA]</scope>
    <source>
        <strain evidence="2 3">Egypt</strain>
    </source>
</reference>
<evidence type="ECO:0000256" key="1">
    <source>
        <dbReference type="SAM" id="MobiDB-lite"/>
    </source>
</evidence>
<dbReference type="WBParaSite" id="ECPE_0000409301-mRNA-1">
    <property type="protein sequence ID" value="ECPE_0000409301-mRNA-1"/>
    <property type="gene ID" value="ECPE_0000409301"/>
</dbReference>
<dbReference type="Proteomes" id="UP000272942">
    <property type="component" value="Unassembled WGS sequence"/>
</dbReference>
<gene>
    <name evidence="2" type="ORF">ECPE_LOCUS4085</name>
</gene>
<feature type="region of interest" description="Disordered" evidence="1">
    <location>
        <begin position="1"/>
        <end position="39"/>
    </location>
</feature>
<evidence type="ECO:0000313" key="4">
    <source>
        <dbReference type="WBParaSite" id="ECPE_0000409301-mRNA-1"/>
    </source>
</evidence>
<accession>A0A183AAV0</accession>
<evidence type="ECO:0000313" key="3">
    <source>
        <dbReference type="Proteomes" id="UP000272942"/>
    </source>
</evidence>
<keyword evidence="3" id="KW-1185">Reference proteome</keyword>
<evidence type="ECO:0000313" key="2">
    <source>
        <dbReference type="EMBL" id="VDP71566.1"/>
    </source>
</evidence>
<sequence length="74" mass="8088">MIPVPTVLVRERRYRRRDQSRVNGGTGGSHADDVDDAESQEALSIDCAFDGATTDHLSTPRHSSGIGQVNYCIE</sequence>